<dbReference type="AlphaFoldDB" id="A0A017THS2"/>
<organism evidence="2 3">
    <name type="scientific">Chondromyces apiculatus DSM 436</name>
    <dbReference type="NCBI Taxonomy" id="1192034"/>
    <lineage>
        <taxon>Bacteria</taxon>
        <taxon>Pseudomonadati</taxon>
        <taxon>Myxococcota</taxon>
        <taxon>Polyangia</taxon>
        <taxon>Polyangiales</taxon>
        <taxon>Polyangiaceae</taxon>
        <taxon>Chondromyces</taxon>
    </lineage>
</organism>
<sequence>MADVAPSPTRRAGTKDTEKVQGKAVPRARRVPASDGVRAEWGRRIEAEYRSAAITQHLTLWLIQIGASPDLIDDGLRIVKDELTHAQLSHRTFVAAGGQVPPPLARETLGLRAPAGEALELSVARTGVEVFCLGETVAVPLFKVLREGCTVPVARRALDRVLRDEVRHRDFGWALLRYMLESPSGGAVRALVVRELPRMLARVRRGYMPPGAEAKATLPEEDRAWGLMPWARYGQILERTITRDYVPRFGEHGIDAGAAWAEATGR</sequence>
<gene>
    <name evidence="2" type="ORF">CAP_3971</name>
</gene>
<comment type="caution">
    <text evidence="2">The sequence shown here is derived from an EMBL/GenBank/DDBJ whole genome shotgun (WGS) entry which is preliminary data.</text>
</comment>
<dbReference type="EMBL" id="ASRX01000003">
    <property type="protein sequence ID" value="EYF08442.1"/>
    <property type="molecule type" value="Genomic_DNA"/>
</dbReference>
<reference evidence="2 3" key="1">
    <citation type="submission" date="2013-05" db="EMBL/GenBank/DDBJ databases">
        <title>Genome assembly of Chondromyces apiculatus DSM 436.</title>
        <authorList>
            <person name="Sharma G."/>
            <person name="Khatri I."/>
            <person name="Kaur C."/>
            <person name="Mayilraj S."/>
            <person name="Subramanian S."/>
        </authorList>
    </citation>
    <scope>NUCLEOTIDE SEQUENCE [LARGE SCALE GENOMIC DNA]</scope>
    <source>
        <strain evidence="2 3">DSM 436</strain>
    </source>
</reference>
<dbReference type="STRING" id="1192034.CAP_3971"/>
<feature type="region of interest" description="Disordered" evidence="1">
    <location>
        <begin position="1"/>
        <end position="31"/>
    </location>
</feature>
<evidence type="ECO:0000256" key="1">
    <source>
        <dbReference type="SAM" id="MobiDB-lite"/>
    </source>
</evidence>
<dbReference type="Proteomes" id="UP000019678">
    <property type="component" value="Unassembled WGS sequence"/>
</dbReference>
<protein>
    <submittedName>
        <fullName evidence="2">PE-PGRS family protein</fullName>
    </submittedName>
</protein>
<evidence type="ECO:0000313" key="3">
    <source>
        <dbReference type="Proteomes" id="UP000019678"/>
    </source>
</evidence>
<dbReference type="RefSeq" id="WP_231511029.1">
    <property type="nucleotide sequence ID" value="NZ_ASRX01000003.1"/>
</dbReference>
<accession>A0A017THS2</accession>
<dbReference type="InterPro" id="IPR009078">
    <property type="entry name" value="Ferritin-like_SF"/>
</dbReference>
<dbReference type="SUPFAM" id="SSF47240">
    <property type="entry name" value="Ferritin-like"/>
    <property type="match status" value="1"/>
</dbReference>
<name>A0A017THS2_9BACT</name>
<proteinExistence type="predicted"/>
<keyword evidence="3" id="KW-1185">Reference proteome</keyword>
<evidence type="ECO:0000313" key="2">
    <source>
        <dbReference type="EMBL" id="EYF08442.1"/>
    </source>
</evidence>
<dbReference type="eggNOG" id="COG1633">
    <property type="taxonomic scope" value="Bacteria"/>
</dbReference>
<dbReference type="CDD" id="cd00657">
    <property type="entry name" value="Ferritin_like"/>
    <property type="match status" value="1"/>
</dbReference>